<evidence type="ECO:0000259" key="6">
    <source>
        <dbReference type="Pfam" id="PF14258"/>
    </source>
</evidence>
<proteinExistence type="inferred from homology"/>
<dbReference type="Gene3D" id="3.90.226.10">
    <property type="entry name" value="2-enoyl-CoA Hydratase, Chain A, domain 1"/>
    <property type="match status" value="1"/>
</dbReference>
<dbReference type="PANTHER" id="PTHR42987">
    <property type="entry name" value="PEPTIDASE S49"/>
    <property type="match status" value="1"/>
</dbReference>
<evidence type="ECO:0000259" key="5">
    <source>
        <dbReference type="Pfam" id="PF01343"/>
    </source>
</evidence>
<name>A0A7J3X615_THEPE</name>
<dbReference type="SUPFAM" id="SSF52317">
    <property type="entry name" value="Class I glutamine amidotransferase-like"/>
    <property type="match status" value="1"/>
</dbReference>
<dbReference type="SUPFAM" id="SSF52096">
    <property type="entry name" value="ClpP/crotonase"/>
    <property type="match status" value="1"/>
</dbReference>
<keyword evidence="2" id="KW-0645">Protease</keyword>
<evidence type="ECO:0000313" key="7">
    <source>
        <dbReference type="EMBL" id="HHP04562.1"/>
    </source>
</evidence>
<reference evidence="7" key="1">
    <citation type="journal article" date="2020" name="mSystems">
        <title>Genome- and Community-Level Interaction Insights into Carbon Utilization and Element Cycling Functions of Hydrothermarchaeota in Hydrothermal Sediment.</title>
        <authorList>
            <person name="Zhou Z."/>
            <person name="Liu Y."/>
            <person name="Xu W."/>
            <person name="Pan J."/>
            <person name="Luo Z.H."/>
            <person name="Li M."/>
        </authorList>
    </citation>
    <scope>NUCLEOTIDE SEQUENCE [LARGE SCALE GENOMIC DNA]</scope>
    <source>
        <strain evidence="7">SpSt-1125</strain>
    </source>
</reference>
<dbReference type="AlphaFoldDB" id="A0A7J3X615"/>
<comment type="similarity">
    <text evidence="1">Belongs to the peptidase S49 family.</text>
</comment>
<dbReference type="EMBL" id="DRZM01000079">
    <property type="protein sequence ID" value="HHP04562.1"/>
    <property type="molecule type" value="Genomic_DNA"/>
</dbReference>
<evidence type="ECO:0000256" key="1">
    <source>
        <dbReference type="ARBA" id="ARBA00008683"/>
    </source>
</evidence>
<dbReference type="CDD" id="cd07023">
    <property type="entry name" value="S49_Sppa_N_C"/>
    <property type="match status" value="1"/>
</dbReference>
<gene>
    <name evidence="7" type="ORF">ENM88_02260</name>
</gene>
<evidence type="ECO:0000256" key="3">
    <source>
        <dbReference type="ARBA" id="ARBA00022801"/>
    </source>
</evidence>
<dbReference type="GO" id="GO:0006508">
    <property type="term" value="P:proteolysis"/>
    <property type="evidence" value="ECO:0007669"/>
    <property type="project" value="UniProtKB-KW"/>
</dbReference>
<dbReference type="InterPro" id="IPR029062">
    <property type="entry name" value="Class_I_gatase-like"/>
</dbReference>
<dbReference type="GO" id="GO:0008236">
    <property type="term" value="F:serine-type peptidase activity"/>
    <property type="evidence" value="ECO:0007669"/>
    <property type="project" value="UniProtKB-KW"/>
</dbReference>
<comment type="caution">
    <text evidence="7">The sequence shown here is derived from an EMBL/GenBank/DDBJ whole genome shotgun (WGS) entry which is preliminary data.</text>
</comment>
<organism evidence="7">
    <name type="scientific">Thermofilum pendens</name>
    <dbReference type="NCBI Taxonomy" id="2269"/>
    <lineage>
        <taxon>Archaea</taxon>
        <taxon>Thermoproteota</taxon>
        <taxon>Thermoprotei</taxon>
        <taxon>Thermofilales</taxon>
        <taxon>Thermofilaceae</taxon>
        <taxon>Thermofilum</taxon>
    </lineage>
</organism>
<evidence type="ECO:0000256" key="2">
    <source>
        <dbReference type="ARBA" id="ARBA00022670"/>
    </source>
</evidence>
<dbReference type="Pfam" id="PF01343">
    <property type="entry name" value="Peptidase_S49"/>
    <property type="match status" value="1"/>
</dbReference>
<protein>
    <recommendedName>
        <fullName evidence="8">Peptidase S49 domain-containing protein</fullName>
    </recommendedName>
</protein>
<keyword evidence="3" id="KW-0378">Hydrolase</keyword>
<sequence length="716" mass="79001">MVSKRALALLIAALAVASLAAFLTYRRFTGTVAVIEVKGYILTDEDADYYTELLLRAYRDDWVKAVVLVVDSFGGSADYVEQVYFNAKQVKQKKPLVALAVNALSGGYYVCAAADYIYAHPTSLIGSIGVIAIAPPLLVPSERVLETGAYKHTGFSRLQFFSDLSRALESFVSAVEEGRGPRLKATREELLEARVYLGREALELGLIDQLGSLQHAIDEAARRAGLLSYTVVKLNLSSTLQSSAGYTWQNVTVELLESLHPPPAVYYIYIPAAQIASPGAQVQFNASGRGRVLIDLSHGNRVSWWSLDALLAELVRRNVSAGFVSSWESLRSELPNATALVVAAPARPYNREEVDEIESFVRRGGVLLLLYDPSYEYLGAEGFSNLEMAPANSVASRFGVTFAYGYLYNNREYYGIYRNIYVREFANSSLFANVSTMILFTAAAVRSGSAVAWAPEGTYSTAAETPGRYAVAAVVRWGNGTVVALGDISLFSEPFCRVEDNSIFIENLASLIANATVAKEREARAEEKVERPNLPVGTVKIFEVREDGEVYELRWTLVSESETLVETPYGTTRYFYTEKGLKAWESDGTRCVYDDPLPEPPFPLTRGSSWSYSTGFTLTLGGESYRGSITGREEVEGFETVTALDGRSYFCARVRFEIQESFVARGVTVLTTTRGYYCVSSEAGTVKQSQTTSHAQDSIRLRVTYREIVLKELRRP</sequence>
<feature type="domain" description="Peptidase S49" evidence="5">
    <location>
        <begin position="89"/>
        <end position="225"/>
    </location>
</feature>
<dbReference type="InterPro" id="IPR029045">
    <property type="entry name" value="ClpP/crotonase-like_dom_sf"/>
</dbReference>
<dbReference type="InterPro" id="IPR047272">
    <property type="entry name" value="S49_SppA_C"/>
</dbReference>
<accession>A0A7J3X615</accession>
<feature type="domain" description="DUF4350" evidence="6">
    <location>
        <begin position="316"/>
        <end position="508"/>
    </location>
</feature>
<dbReference type="Pfam" id="PF14258">
    <property type="entry name" value="DUF4350"/>
    <property type="match status" value="1"/>
</dbReference>
<dbReference type="InterPro" id="IPR002142">
    <property type="entry name" value="Peptidase_S49"/>
</dbReference>
<dbReference type="PANTHER" id="PTHR42987:SF4">
    <property type="entry name" value="PROTEASE SOHB-RELATED"/>
    <property type="match status" value="1"/>
</dbReference>
<keyword evidence="4" id="KW-0720">Serine protease</keyword>
<evidence type="ECO:0000256" key="4">
    <source>
        <dbReference type="ARBA" id="ARBA00022825"/>
    </source>
</evidence>
<evidence type="ECO:0008006" key="8">
    <source>
        <dbReference type="Google" id="ProtNLM"/>
    </source>
</evidence>
<dbReference type="InterPro" id="IPR025646">
    <property type="entry name" value="DUF4350"/>
</dbReference>